<comment type="caution">
    <text evidence="1">The sequence shown here is derived from an EMBL/GenBank/DDBJ whole genome shotgun (WGS) entry which is preliminary data.</text>
</comment>
<organism evidence="1 2">
    <name type="scientific">Aquatica leii</name>
    <dbReference type="NCBI Taxonomy" id="1421715"/>
    <lineage>
        <taxon>Eukaryota</taxon>
        <taxon>Metazoa</taxon>
        <taxon>Ecdysozoa</taxon>
        <taxon>Arthropoda</taxon>
        <taxon>Hexapoda</taxon>
        <taxon>Insecta</taxon>
        <taxon>Pterygota</taxon>
        <taxon>Neoptera</taxon>
        <taxon>Endopterygota</taxon>
        <taxon>Coleoptera</taxon>
        <taxon>Polyphaga</taxon>
        <taxon>Elateriformia</taxon>
        <taxon>Elateroidea</taxon>
        <taxon>Lampyridae</taxon>
        <taxon>Luciolinae</taxon>
        <taxon>Aquatica</taxon>
    </lineage>
</organism>
<proteinExistence type="predicted"/>
<dbReference type="Proteomes" id="UP001353858">
    <property type="component" value="Unassembled WGS sequence"/>
</dbReference>
<evidence type="ECO:0000313" key="1">
    <source>
        <dbReference type="EMBL" id="KAK4876488.1"/>
    </source>
</evidence>
<sequence length="81" mass="9470">MIQTVFAKIGSSGVVMEDRRGKACKNSKLDDSIKDTVRNHINSFKTIESHYCRKTTERKYFPPTLNISKMFLLYQEYCQDN</sequence>
<reference evidence="2" key="1">
    <citation type="submission" date="2023-01" db="EMBL/GenBank/DDBJ databases">
        <title>Key to firefly adult light organ development and bioluminescence: homeobox transcription factors regulate luciferase expression and transportation to peroxisome.</title>
        <authorList>
            <person name="Fu X."/>
        </authorList>
    </citation>
    <scope>NUCLEOTIDE SEQUENCE [LARGE SCALE GENOMIC DNA]</scope>
</reference>
<gene>
    <name evidence="1" type="ORF">RN001_012910</name>
</gene>
<dbReference type="AlphaFoldDB" id="A0AAN7P605"/>
<protein>
    <submittedName>
        <fullName evidence="1">Uncharacterized protein</fullName>
    </submittedName>
</protein>
<keyword evidence="2" id="KW-1185">Reference proteome</keyword>
<dbReference type="PANTHER" id="PTHR10773">
    <property type="entry name" value="DNA-DIRECTED RNA POLYMERASES I, II, AND III SUBUNIT RPABC2"/>
    <property type="match status" value="1"/>
</dbReference>
<name>A0AAN7P605_9COLE</name>
<dbReference type="PANTHER" id="PTHR10773:SF19">
    <property type="match status" value="1"/>
</dbReference>
<dbReference type="EMBL" id="JARPUR010000005">
    <property type="protein sequence ID" value="KAK4876488.1"/>
    <property type="molecule type" value="Genomic_DNA"/>
</dbReference>
<evidence type="ECO:0000313" key="2">
    <source>
        <dbReference type="Proteomes" id="UP001353858"/>
    </source>
</evidence>
<accession>A0AAN7P605</accession>